<dbReference type="AlphaFoldDB" id="A0AAD4WM38"/>
<name>A0AAD4WM38_PRUDU</name>
<feature type="domain" description="Reverse transcriptase" evidence="1">
    <location>
        <begin position="155"/>
        <end position="222"/>
    </location>
</feature>
<evidence type="ECO:0000313" key="3">
    <source>
        <dbReference type="Proteomes" id="UP001054821"/>
    </source>
</evidence>
<evidence type="ECO:0000259" key="1">
    <source>
        <dbReference type="Pfam" id="PF00078"/>
    </source>
</evidence>
<comment type="caution">
    <text evidence="2">The sequence shown here is derived from an EMBL/GenBank/DDBJ whole genome shotgun (WGS) entry which is preliminary data.</text>
</comment>
<dbReference type="Pfam" id="PF00078">
    <property type="entry name" value="RVT_1"/>
    <property type="match status" value="1"/>
</dbReference>
<protein>
    <recommendedName>
        <fullName evidence="1">Reverse transcriptase domain-containing protein</fullName>
    </recommendedName>
</protein>
<gene>
    <name evidence="2" type="ORF">L3X38_012444</name>
</gene>
<dbReference type="InterPro" id="IPR053134">
    <property type="entry name" value="RNA-dir_DNA_polymerase"/>
</dbReference>
<dbReference type="PANTHER" id="PTHR24559:SF430">
    <property type="entry name" value="RNA-DIRECTED DNA POLYMERASE"/>
    <property type="match status" value="1"/>
</dbReference>
<organism evidence="2 3">
    <name type="scientific">Prunus dulcis</name>
    <name type="common">Almond</name>
    <name type="synonym">Amygdalus dulcis</name>
    <dbReference type="NCBI Taxonomy" id="3755"/>
    <lineage>
        <taxon>Eukaryota</taxon>
        <taxon>Viridiplantae</taxon>
        <taxon>Streptophyta</taxon>
        <taxon>Embryophyta</taxon>
        <taxon>Tracheophyta</taxon>
        <taxon>Spermatophyta</taxon>
        <taxon>Magnoliopsida</taxon>
        <taxon>eudicotyledons</taxon>
        <taxon>Gunneridae</taxon>
        <taxon>Pentapetalae</taxon>
        <taxon>rosids</taxon>
        <taxon>fabids</taxon>
        <taxon>Rosales</taxon>
        <taxon>Rosaceae</taxon>
        <taxon>Amygdaloideae</taxon>
        <taxon>Amygdaleae</taxon>
        <taxon>Prunus</taxon>
    </lineage>
</organism>
<proteinExistence type="predicted"/>
<reference evidence="2 3" key="1">
    <citation type="journal article" date="2022" name="G3 (Bethesda)">
        <title>Whole-genome sequence and methylome profiling of the almond [Prunus dulcis (Mill.) D.A. Webb] cultivar 'Nonpareil'.</title>
        <authorList>
            <person name="D'Amico-Willman K.M."/>
            <person name="Ouma W.Z."/>
            <person name="Meulia T."/>
            <person name="Sideli G.M."/>
            <person name="Gradziel T.M."/>
            <person name="Fresnedo-Ramirez J."/>
        </authorList>
    </citation>
    <scope>NUCLEOTIDE SEQUENCE [LARGE SCALE GENOMIC DNA]</scope>
    <source>
        <strain evidence="2">Clone GOH B32 T37-40</strain>
    </source>
</reference>
<sequence>MARAWYVATNLGPEAVRSTNHQHRGEALAVTKVPAPHRVGTERPEDPRKELVTQQAEPVEDLELLCLHDDIPDRSAYDPERYEAMKAEVDKLSSIRFIKEVDYPTWLDYPKERLAHGVNYTNLNRACPKDSFPSPRIDQLVDATTGHALLSFMDAYSGLFASLIGSTMKVYVDDMLVKNFTADQHIPNLSDMFSILKQYRMRLNPMKCAFDAASGKFLGFMINQRGIEANPEKI</sequence>
<dbReference type="EMBL" id="JAJFAZ020000002">
    <property type="protein sequence ID" value="KAI5344567.1"/>
    <property type="molecule type" value="Genomic_DNA"/>
</dbReference>
<dbReference type="SUPFAM" id="SSF56672">
    <property type="entry name" value="DNA/RNA polymerases"/>
    <property type="match status" value="1"/>
</dbReference>
<dbReference type="PANTHER" id="PTHR24559">
    <property type="entry name" value="TRANSPOSON TY3-I GAG-POL POLYPROTEIN"/>
    <property type="match status" value="1"/>
</dbReference>
<evidence type="ECO:0000313" key="2">
    <source>
        <dbReference type="EMBL" id="KAI5344567.1"/>
    </source>
</evidence>
<keyword evidence="3" id="KW-1185">Reference proteome</keyword>
<dbReference type="InterPro" id="IPR000477">
    <property type="entry name" value="RT_dom"/>
</dbReference>
<dbReference type="InterPro" id="IPR043502">
    <property type="entry name" value="DNA/RNA_pol_sf"/>
</dbReference>
<dbReference type="Proteomes" id="UP001054821">
    <property type="component" value="Chromosome 2"/>
</dbReference>
<dbReference type="InterPro" id="IPR043128">
    <property type="entry name" value="Rev_trsase/Diguanyl_cyclase"/>
</dbReference>
<accession>A0AAD4WM38</accession>
<dbReference type="Gene3D" id="3.30.70.270">
    <property type="match status" value="1"/>
</dbReference>